<feature type="binding site" evidence="5">
    <location>
        <begin position="96"/>
        <end position="99"/>
    </location>
    <ligand>
        <name>substrate</name>
    </ligand>
</feature>
<evidence type="ECO:0000313" key="7">
    <source>
        <dbReference type="EMBL" id="NYT38979.1"/>
    </source>
</evidence>
<feature type="coiled-coil region" evidence="6">
    <location>
        <begin position="177"/>
        <end position="204"/>
    </location>
</feature>
<dbReference type="GO" id="GO:0046872">
    <property type="term" value="F:metal ion binding"/>
    <property type="evidence" value="ECO:0007669"/>
    <property type="project" value="UniProtKB-KW"/>
</dbReference>
<dbReference type="SUPFAM" id="SSF89562">
    <property type="entry name" value="RraA-like"/>
    <property type="match status" value="1"/>
</dbReference>
<dbReference type="OrthoDB" id="8717144at2"/>
<comment type="cofactor">
    <cofactor evidence="5">
        <name>Mg(2+)</name>
        <dbReference type="ChEBI" id="CHEBI:18420"/>
    </cofactor>
</comment>
<gene>
    <name evidence="7" type="ORF">H0A68_19060</name>
</gene>
<dbReference type="Pfam" id="PF03737">
    <property type="entry name" value="RraA-like"/>
    <property type="match status" value="1"/>
</dbReference>
<organism evidence="7 8">
    <name type="scientific">Allopusillimonas soli</name>
    <dbReference type="NCBI Taxonomy" id="659016"/>
    <lineage>
        <taxon>Bacteria</taxon>
        <taxon>Pseudomonadati</taxon>
        <taxon>Pseudomonadota</taxon>
        <taxon>Betaproteobacteria</taxon>
        <taxon>Burkholderiales</taxon>
        <taxon>Alcaligenaceae</taxon>
        <taxon>Allopusillimonas</taxon>
    </lineage>
</organism>
<dbReference type="EMBL" id="JACCEW010000009">
    <property type="protein sequence ID" value="NYT38979.1"/>
    <property type="molecule type" value="Genomic_DNA"/>
</dbReference>
<dbReference type="AlphaFoldDB" id="A0A853FGI3"/>
<keyword evidence="6" id="KW-0175">Coiled coil</keyword>
<evidence type="ECO:0000256" key="4">
    <source>
        <dbReference type="ARBA" id="ARBA00030169"/>
    </source>
</evidence>
<evidence type="ECO:0000256" key="2">
    <source>
        <dbReference type="ARBA" id="ARBA00016549"/>
    </source>
</evidence>
<keyword evidence="5" id="KW-0479">Metal-binding</keyword>
<accession>A0A853FGI3</accession>
<evidence type="ECO:0000256" key="5">
    <source>
        <dbReference type="PIRSR" id="PIRSR605493-1"/>
    </source>
</evidence>
<dbReference type="PANTHER" id="PTHR33254">
    <property type="entry name" value="4-HYDROXY-4-METHYL-2-OXOGLUTARATE ALDOLASE 3-RELATED"/>
    <property type="match status" value="1"/>
</dbReference>
<feature type="binding site" evidence="5">
    <location>
        <position position="119"/>
    </location>
    <ligand>
        <name>Mg(2+)</name>
        <dbReference type="ChEBI" id="CHEBI:18420"/>
    </ligand>
</feature>
<comment type="caution">
    <text evidence="7">The sequence shown here is derived from an EMBL/GenBank/DDBJ whole genome shotgun (WGS) entry which is preliminary data.</text>
</comment>
<sequence>MGASMINSQYTRIDSATVSRCAKIPASILADVSGRRGALDGRIRALAPDMRLGGAAFTVEVRPGDNLMIHAALVLAQPGDILVIDGKNDTAHALMGELMCAHAAAAGIGGVVIDGAVRDVDTLRKGGIPVFACTFNPNGPTRTQGGRIGHPISVGGVSVAPGDLVVGDDDGIVVIPRQDAAGLLDAAEEKIRSEQRRMQDIAEGRLVYGWLEGALKSAGALPANASLQSLISQFQANRLG</sequence>
<dbReference type="InterPro" id="IPR036704">
    <property type="entry name" value="RraA/RraA-like_sf"/>
</dbReference>
<keyword evidence="5" id="KW-0460">Magnesium</keyword>
<feature type="binding site" evidence="5">
    <location>
        <position position="118"/>
    </location>
    <ligand>
        <name>substrate</name>
    </ligand>
</feature>
<evidence type="ECO:0000256" key="3">
    <source>
        <dbReference type="ARBA" id="ARBA00029596"/>
    </source>
</evidence>
<dbReference type="CDD" id="cd16841">
    <property type="entry name" value="RraA_family"/>
    <property type="match status" value="1"/>
</dbReference>
<name>A0A853FGI3_9BURK</name>
<evidence type="ECO:0000256" key="1">
    <source>
        <dbReference type="ARBA" id="ARBA00001968"/>
    </source>
</evidence>
<comment type="cofactor">
    <cofactor evidence="1">
        <name>a divalent metal cation</name>
        <dbReference type="ChEBI" id="CHEBI:60240"/>
    </cofactor>
</comment>
<dbReference type="InterPro" id="IPR005493">
    <property type="entry name" value="RraA/RraA-like"/>
</dbReference>
<proteinExistence type="predicted"/>
<dbReference type="Proteomes" id="UP000580517">
    <property type="component" value="Unassembled WGS sequence"/>
</dbReference>
<protein>
    <recommendedName>
        <fullName evidence="2">Putative 4-hydroxy-4-methyl-2-oxoglutarate aldolase</fullName>
    </recommendedName>
    <alternativeName>
        <fullName evidence="3">Regulator of ribonuclease activity homolog</fullName>
    </alternativeName>
    <alternativeName>
        <fullName evidence="4">RraA-like protein</fullName>
    </alternativeName>
</protein>
<dbReference type="PANTHER" id="PTHR33254:SF4">
    <property type="entry name" value="4-HYDROXY-4-METHYL-2-OXOGLUTARATE ALDOLASE 3-RELATED"/>
    <property type="match status" value="1"/>
</dbReference>
<dbReference type="Gene3D" id="3.50.30.40">
    <property type="entry name" value="Ribonuclease E inhibitor RraA/RraA-like"/>
    <property type="match status" value="1"/>
</dbReference>
<evidence type="ECO:0000313" key="8">
    <source>
        <dbReference type="Proteomes" id="UP000580517"/>
    </source>
</evidence>
<evidence type="ECO:0000256" key="6">
    <source>
        <dbReference type="SAM" id="Coils"/>
    </source>
</evidence>
<reference evidence="7 8" key="1">
    <citation type="submission" date="2020-07" db="EMBL/GenBank/DDBJ databases">
        <title>Taxonomic revisions and descriptions of new bacterial species based on genomic comparisons in the high-G+C-content subgroup of the family Alcaligenaceae.</title>
        <authorList>
            <person name="Szabo A."/>
            <person name="Felfoldi T."/>
        </authorList>
    </citation>
    <scope>NUCLEOTIDE SEQUENCE [LARGE SCALE GENOMIC DNA]</scope>
    <source>
        <strain evidence="7 8">DSM 25264</strain>
    </source>
</reference>
<keyword evidence="8" id="KW-1185">Reference proteome</keyword>